<evidence type="ECO:0000256" key="1">
    <source>
        <dbReference type="SAM" id="Phobius"/>
    </source>
</evidence>
<organism evidence="2 3">
    <name type="scientific">Vibrio halioticoli NBRC 102217</name>
    <dbReference type="NCBI Taxonomy" id="1219072"/>
    <lineage>
        <taxon>Bacteria</taxon>
        <taxon>Pseudomonadati</taxon>
        <taxon>Pseudomonadota</taxon>
        <taxon>Gammaproteobacteria</taxon>
        <taxon>Vibrionales</taxon>
        <taxon>Vibrionaceae</taxon>
        <taxon>Vibrio</taxon>
    </lineage>
</organism>
<reference evidence="2 3" key="1">
    <citation type="submission" date="2013-11" db="EMBL/GenBank/DDBJ databases">
        <title>Whole genome shotgun sequence of Vibrio halioticoli NBRC 102217.</title>
        <authorList>
            <person name="Isaki S."/>
            <person name="Kimura A."/>
            <person name="Ohji S."/>
            <person name="Hosoyama A."/>
            <person name="Fujita N."/>
            <person name="Hashimoto M."/>
            <person name="Hosoyama Y."/>
            <person name="Yamazoe A."/>
        </authorList>
    </citation>
    <scope>NUCLEOTIDE SEQUENCE [LARGE SCALE GENOMIC DNA]</scope>
    <source>
        <strain evidence="2 3">NBRC 102217</strain>
    </source>
</reference>
<dbReference type="RefSeq" id="WP_023405631.1">
    <property type="nucleotide sequence ID" value="NZ_BAUJ01000085.1"/>
</dbReference>
<evidence type="ECO:0000313" key="3">
    <source>
        <dbReference type="Proteomes" id="UP000017800"/>
    </source>
</evidence>
<evidence type="ECO:0000313" key="2">
    <source>
        <dbReference type="EMBL" id="GAD91341.1"/>
    </source>
</evidence>
<sequence length="70" mass="8016">MLDLYLFFAYISDRFKKHRGSIGKHINNLGVGAYVAAFIEVIKANYSVDTVLLALIGLFFTYIAYRLHDK</sequence>
<protein>
    <submittedName>
        <fullName evidence="2">Uncharacterized protein</fullName>
    </submittedName>
</protein>
<comment type="caution">
    <text evidence="2">The sequence shown here is derived from an EMBL/GenBank/DDBJ whole genome shotgun (WGS) entry which is preliminary data.</text>
</comment>
<feature type="transmembrane region" description="Helical" evidence="1">
    <location>
        <begin position="46"/>
        <end position="65"/>
    </location>
</feature>
<keyword evidence="1" id="KW-0472">Membrane</keyword>
<dbReference type="Proteomes" id="UP000017800">
    <property type="component" value="Unassembled WGS sequence"/>
</dbReference>
<gene>
    <name evidence="2" type="ORF">VHA01S_085_00190</name>
</gene>
<keyword evidence="1" id="KW-1133">Transmembrane helix</keyword>
<proteinExistence type="predicted"/>
<dbReference type="AlphaFoldDB" id="V5FP50"/>
<name>V5FP50_9VIBR</name>
<dbReference type="EMBL" id="BAUJ01000085">
    <property type="protein sequence ID" value="GAD91341.1"/>
    <property type="molecule type" value="Genomic_DNA"/>
</dbReference>
<accession>V5FP50</accession>
<keyword evidence="3" id="KW-1185">Reference proteome</keyword>
<keyword evidence="1" id="KW-0812">Transmembrane</keyword>